<protein>
    <submittedName>
        <fullName evidence="1">Calcium-transporting ATPase 12, plasma membrane-type</fullName>
    </submittedName>
</protein>
<evidence type="ECO:0000313" key="2">
    <source>
        <dbReference type="Proteomes" id="UP001060215"/>
    </source>
</evidence>
<proteinExistence type="predicted"/>
<organism evidence="1 2">
    <name type="scientific">Camellia lanceoleosa</name>
    <dbReference type="NCBI Taxonomy" id="1840588"/>
    <lineage>
        <taxon>Eukaryota</taxon>
        <taxon>Viridiplantae</taxon>
        <taxon>Streptophyta</taxon>
        <taxon>Embryophyta</taxon>
        <taxon>Tracheophyta</taxon>
        <taxon>Spermatophyta</taxon>
        <taxon>Magnoliopsida</taxon>
        <taxon>eudicotyledons</taxon>
        <taxon>Gunneridae</taxon>
        <taxon>Pentapetalae</taxon>
        <taxon>asterids</taxon>
        <taxon>Ericales</taxon>
        <taxon>Theaceae</taxon>
        <taxon>Camellia</taxon>
    </lineage>
</organism>
<name>A0ACC0H1N0_9ERIC</name>
<keyword evidence="2" id="KW-1185">Reference proteome</keyword>
<sequence>MENSPTENQINTTLFPPIPIWNTDEQYEAGIPNFKIAQERLSELVRANDIHGIAAALETNIDAGISGDVRDLHRRHRAFGPNLNFEDQSSLVAKGFYQILLEAFKNTTVILLLCCAMLSLAIGIKRNGLQEGFRDGAIIFLAIFIVVNVGCICRFFKARRMRKLAKDRKVKVVVMRNSKTQQISVSEIVVGDILRLKTGDRVPADGLLIDGGDSFNLDDDLVHDHHSPMFTGAKVMGGQCRVLVTSVGKNTEKSKLMRSIKSFHQTHEESKLQISIDKTNSRLEKVWLSLSLLVLLVQLLRCFTGRPGRDQNHNPDPKGVKNTVAEIMNEATKLMKKKEGAKANGLVAMLCILLFSIRDGLPLGIFISFKYATKKMLPYQALVRKLPACAKIGLVTTVCTGETSDLTLQHSKMAELWIGLDSINEVFMGEVIDILREGLGMNLSGGGQGEHGLLIWAKQVLGVDMEELNRSRTVLCTEAFDVEKNRSGLSLRRNGEEGKVVHVHWKGGPEVVLSMCSHYYDAFGTKQTLDEQKRALFNKIIERFASDSLQCFAFAYKKVVKEEKEKDLELEDEEEKEDEEEEAIEGIKEHGLTLLGMVNFKNPYAPEVRRAVKECQESGVAIKLVVVKHKHSKAYSHQFWNS</sequence>
<reference evidence="1 2" key="1">
    <citation type="journal article" date="2022" name="Plant J.">
        <title>Chromosome-level genome of Camellia lanceoleosa provides a valuable resource for understanding genome evolution and self-incompatibility.</title>
        <authorList>
            <person name="Gong W."/>
            <person name="Xiao S."/>
            <person name="Wang L."/>
            <person name="Liao Z."/>
            <person name="Chang Y."/>
            <person name="Mo W."/>
            <person name="Hu G."/>
            <person name="Li W."/>
            <person name="Zhao G."/>
            <person name="Zhu H."/>
            <person name="Hu X."/>
            <person name="Ji K."/>
            <person name="Xiang X."/>
            <person name="Song Q."/>
            <person name="Yuan D."/>
            <person name="Jin S."/>
            <person name="Zhang L."/>
        </authorList>
    </citation>
    <scope>NUCLEOTIDE SEQUENCE [LARGE SCALE GENOMIC DNA]</scope>
    <source>
        <strain evidence="1">SQ_2022a</strain>
    </source>
</reference>
<dbReference type="Proteomes" id="UP001060215">
    <property type="component" value="Chromosome 7"/>
</dbReference>
<comment type="caution">
    <text evidence="1">The sequence shown here is derived from an EMBL/GenBank/DDBJ whole genome shotgun (WGS) entry which is preliminary data.</text>
</comment>
<gene>
    <name evidence="1" type="ORF">LOK49_LG07G03481</name>
</gene>
<accession>A0ACC0H1N0</accession>
<dbReference type="EMBL" id="CM045764">
    <property type="protein sequence ID" value="KAI8007368.1"/>
    <property type="molecule type" value="Genomic_DNA"/>
</dbReference>
<evidence type="ECO:0000313" key="1">
    <source>
        <dbReference type="EMBL" id="KAI8007368.1"/>
    </source>
</evidence>